<dbReference type="PATRIC" id="fig|1705561.3.peg.2934"/>
<name>A0A0M9BP26_9BACL</name>
<dbReference type="PANTHER" id="PTHR12110">
    <property type="entry name" value="HYDROXYPYRUVATE ISOMERASE"/>
    <property type="match status" value="1"/>
</dbReference>
<gene>
    <name evidence="2" type="ORF">AMS66_14970</name>
</gene>
<dbReference type="PANTHER" id="PTHR12110:SF21">
    <property type="entry name" value="XYLOSE ISOMERASE-LIKE TIM BARREL DOMAIN-CONTAINING PROTEIN"/>
    <property type="match status" value="1"/>
</dbReference>
<evidence type="ECO:0000313" key="2">
    <source>
        <dbReference type="EMBL" id="KOY15919.1"/>
    </source>
</evidence>
<dbReference type="Gene3D" id="3.20.20.150">
    <property type="entry name" value="Divalent-metal-dependent TIM barrel enzymes"/>
    <property type="match status" value="1"/>
</dbReference>
<dbReference type="Pfam" id="PF01261">
    <property type="entry name" value="AP_endonuc_2"/>
    <property type="match status" value="1"/>
</dbReference>
<dbReference type="OrthoDB" id="9782626at2"/>
<feature type="domain" description="Xylose isomerase-like TIM barrel" evidence="1">
    <location>
        <begin position="21"/>
        <end position="252"/>
    </location>
</feature>
<dbReference type="InterPro" id="IPR013022">
    <property type="entry name" value="Xyl_isomerase-like_TIM-brl"/>
</dbReference>
<dbReference type="GO" id="GO:0016853">
    <property type="term" value="F:isomerase activity"/>
    <property type="evidence" value="ECO:0007669"/>
    <property type="project" value="UniProtKB-KW"/>
</dbReference>
<dbReference type="SUPFAM" id="SSF51658">
    <property type="entry name" value="Xylose isomerase-like"/>
    <property type="match status" value="1"/>
</dbReference>
<comment type="caution">
    <text evidence="2">The sequence shown here is derived from an EMBL/GenBank/DDBJ whole genome shotgun (WGS) entry which is preliminary data.</text>
</comment>
<protein>
    <submittedName>
        <fullName evidence="2">Xylose isomerase</fullName>
    </submittedName>
</protein>
<keyword evidence="3" id="KW-1185">Reference proteome</keyword>
<organism evidence="2 3">
    <name type="scientific">Paenibacillus xylanivorans</name>
    <dbReference type="NCBI Taxonomy" id="1705561"/>
    <lineage>
        <taxon>Bacteria</taxon>
        <taxon>Bacillati</taxon>
        <taxon>Bacillota</taxon>
        <taxon>Bacilli</taxon>
        <taxon>Bacillales</taxon>
        <taxon>Paenibacillaceae</taxon>
        <taxon>Paenibacillus</taxon>
    </lineage>
</organism>
<keyword evidence="2" id="KW-0413">Isomerase</keyword>
<dbReference type="InterPro" id="IPR036237">
    <property type="entry name" value="Xyl_isomerase-like_sf"/>
</dbReference>
<dbReference type="AlphaFoldDB" id="A0A0M9BP26"/>
<sequence length="275" mass="30662">MIRGLTRAGLGNIESNEQYITNAAKYGFQSVDLNPLSLIEEVGQEQAKHLLESNQVIIGSSDLTVDWRTTDEQFREGLQSLVQMAEAATSLNCYSCCTYILPSTDQPAASFMAAATRRLRLCADILDAYGIRLGLEFVGCHHLRTQWKNPFIWSVEDTLDWIETIHAPNVGLLVDSYHWHTNGLAIEEVLNLKKEQVVHVHINDAYDLPIEELLDYERLYPGEGVIDLQGFLKNLKAIGYTGVVSQEVLAPTPTLDSSELFAKSKAGFDSVFAKI</sequence>
<dbReference type="InterPro" id="IPR050312">
    <property type="entry name" value="IolE/XylAMocC-like"/>
</dbReference>
<proteinExistence type="predicted"/>
<dbReference type="RefSeq" id="WP_053781536.1">
    <property type="nucleotide sequence ID" value="NZ_LITU01000059.1"/>
</dbReference>
<dbReference type="Proteomes" id="UP000037688">
    <property type="component" value="Unassembled WGS sequence"/>
</dbReference>
<evidence type="ECO:0000313" key="3">
    <source>
        <dbReference type="Proteomes" id="UP000037688"/>
    </source>
</evidence>
<reference evidence="2 3" key="1">
    <citation type="submission" date="2015-08" db="EMBL/GenBank/DDBJ databases">
        <title>Draft genome sequence of cellulolytic and xylanolytic Paenibacillus sp. A59, isolated from a decaying forest soil from Patagonia, Argentina.</title>
        <authorList>
            <person name="Ghio S."/>
            <person name="Caceres A.M."/>
            <person name="Talia P."/>
            <person name="Grasso D."/>
            <person name="Campos E."/>
        </authorList>
    </citation>
    <scope>NUCLEOTIDE SEQUENCE [LARGE SCALE GENOMIC DNA]</scope>
    <source>
        <strain evidence="2 3">A59</strain>
    </source>
</reference>
<evidence type="ECO:0000259" key="1">
    <source>
        <dbReference type="Pfam" id="PF01261"/>
    </source>
</evidence>
<dbReference type="EMBL" id="LITU01000059">
    <property type="protein sequence ID" value="KOY15919.1"/>
    <property type="molecule type" value="Genomic_DNA"/>
</dbReference>
<accession>A0A0M9BP26</accession>